<proteinExistence type="predicted"/>
<dbReference type="AlphaFoldDB" id="A0AA36M4T6"/>
<protein>
    <recommendedName>
        <fullName evidence="4">Tudor domain-containing protein</fullName>
    </recommendedName>
</protein>
<comment type="caution">
    <text evidence="2">The sequence shown here is derived from an EMBL/GenBank/DDBJ whole genome shotgun (WGS) entry which is preliminary data.</text>
</comment>
<sequence length="730" mass="81749">MHSSRTRFSVPNPHQAYNFRLDEIDEENEPHVNEDAVSPRRGSREEYADNAANTRRSGSVRSPPFDSAIAARSSISKYPVLERNQLRTRCRDIMQEKSSKIFIDRLEKEGYLRWSTLNKLEKRLVDYNPAFFQLSIDLPDFVEPRVSMIRTPHPEQVDVTGSKGGLRAAIDEDFAWLPDATFTFDAQKCGFRECAIMAFTPPRCFIMCDEVGTELEERVDAISDDLRAFYSKSLHRASDNIDVRPGVALVGLRGDTFLRIVVLEADIHISTKVRCSCMDRNAIYSFDRDELFPLPDKFSAEKLPVNIFLARFRGTHFVYKEKYDEIIEGLCQPNKDEGLVAFVTCAVYGLAPDGLVIIDATMPNGGWVSSVLVRSGLVAAMARDPNIAWSSEQAEQAIKSKHEKEMLSNSVICEEVSDDQKNEGMSESGADIAESVESECDVPVKEAVVPDEMSENESKYDYYDDSGNAKEEMREEFEKMREEVLSGSSNASSTYEIHPSTSSVGHPEDEVKVKRESCAIEAVPPCADYAREEVESEHSQDEEVESEHSQDEEVDEHSQDEDHDVVEEKSPKRISPAAEESIENIKIKEANDEEEIEQLESKMQDLRASEELGTEAQEAGEAPEVEYSHPGSPPPSSDGETVEEATSDELGLKNALEAYLSVRQLSKESSRFKAAMDASILSAINCASGIFISKMVDDGNYGEDMGAQVRSRSELEFVKMIQMLGQKPKN</sequence>
<feature type="compositionally biased region" description="Basic and acidic residues" evidence="1">
    <location>
        <begin position="529"/>
        <end position="551"/>
    </location>
</feature>
<feature type="compositionally biased region" description="Polar residues" evidence="1">
    <location>
        <begin position="486"/>
        <end position="504"/>
    </location>
</feature>
<feature type="region of interest" description="Disordered" evidence="1">
    <location>
        <begin position="452"/>
        <end position="648"/>
    </location>
</feature>
<evidence type="ECO:0000256" key="1">
    <source>
        <dbReference type="SAM" id="MobiDB-lite"/>
    </source>
</evidence>
<feature type="compositionally biased region" description="Polar residues" evidence="1">
    <location>
        <begin position="51"/>
        <end position="60"/>
    </location>
</feature>
<feature type="region of interest" description="Disordered" evidence="1">
    <location>
        <begin position="23"/>
        <end position="65"/>
    </location>
</feature>
<keyword evidence="3" id="KW-1185">Reference proteome</keyword>
<gene>
    <name evidence="2" type="ORF">CYNAS_LOCUS9859</name>
</gene>
<organism evidence="2 3">
    <name type="scientific">Cylicocyclus nassatus</name>
    <name type="common">Nematode worm</name>
    <dbReference type="NCBI Taxonomy" id="53992"/>
    <lineage>
        <taxon>Eukaryota</taxon>
        <taxon>Metazoa</taxon>
        <taxon>Ecdysozoa</taxon>
        <taxon>Nematoda</taxon>
        <taxon>Chromadorea</taxon>
        <taxon>Rhabditida</taxon>
        <taxon>Rhabditina</taxon>
        <taxon>Rhabditomorpha</taxon>
        <taxon>Strongyloidea</taxon>
        <taxon>Strongylidae</taxon>
        <taxon>Cylicocyclus</taxon>
    </lineage>
</organism>
<name>A0AA36M4T6_CYLNA</name>
<feature type="compositionally biased region" description="Acidic residues" evidence="1">
    <location>
        <begin position="552"/>
        <end position="565"/>
    </location>
</feature>
<dbReference type="EMBL" id="CATQJL010000223">
    <property type="protein sequence ID" value="CAJ0597876.1"/>
    <property type="molecule type" value="Genomic_DNA"/>
</dbReference>
<feature type="compositionally biased region" description="Basic and acidic residues" evidence="1">
    <location>
        <begin position="506"/>
        <end position="518"/>
    </location>
</feature>
<feature type="compositionally biased region" description="Basic and acidic residues" evidence="1">
    <location>
        <begin position="599"/>
        <end position="610"/>
    </location>
</feature>
<evidence type="ECO:0008006" key="4">
    <source>
        <dbReference type="Google" id="ProtNLM"/>
    </source>
</evidence>
<evidence type="ECO:0000313" key="3">
    <source>
        <dbReference type="Proteomes" id="UP001176961"/>
    </source>
</evidence>
<evidence type="ECO:0000313" key="2">
    <source>
        <dbReference type="EMBL" id="CAJ0597876.1"/>
    </source>
</evidence>
<dbReference type="Proteomes" id="UP001176961">
    <property type="component" value="Unassembled WGS sequence"/>
</dbReference>
<accession>A0AA36M4T6</accession>
<feature type="compositionally biased region" description="Basic and acidic residues" evidence="1">
    <location>
        <begin position="456"/>
        <end position="484"/>
    </location>
</feature>
<feature type="compositionally biased region" description="Basic and acidic residues" evidence="1">
    <location>
        <begin position="29"/>
        <end position="47"/>
    </location>
</feature>
<reference evidence="2" key="1">
    <citation type="submission" date="2023-07" db="EMBL/GenBank/DDBJ databases">
        <authorList>
            <consortium name="CYATHOMIX"/>
        </authorList>
    </citation>
    <scope>NUCLEOTIDE SEQUENCE</scope>
    <source>
        <strain evidence="2">N/A</strain>
    </source>
</reference>